<dbReference type="Gene3D" id="3.40.1550.10">
    <property type="entry name" value="CheC-like"/>
    <property type="match status" value="1"/>
</dbReference>
<dbReference type="PANTHER" id="PTHR43693:SF1">
    <property type="entry name" value="PROTEIN PHOSPHATASE CHEZ"/>
    <property type="match status" value="1"/>
</dbReference>
<keyword evidence="2" id="KW-0378">Hydrolase</keyword>
<gene>
    <name evidence="5" type="ORF">NDI86_14130</name>
</gene>
<dbReference type="InterPro" id="IPR028976">
    <property type="entry name" value="CheC-like_sf"/>
</dbReference>
<dbReference type="SUPFAM" id="SSF103039">
    <property type="entry name" value="CheC-like"/>
    <property type="match status" value="1"/>
</dbReference>
<comment type="caution">
    <text evidence="5">The sequence shown here is derived from an EMBL/GenBank/DDBJ whole genome shotgun (WGS) entry which is preliminary data.</text>
</comment>
<protein>
    <submittedName>
        <fullName evidence="5">Chemotaxis protein CheC</fullName>
    </submittedName>
</protein>
<evidence type="ECO:0000256" key="1">
    <source>
        <dbReference type="ARBA" id="ARBA00022500"/>
    </source>
</evidence>
<dbReference type="Proteomes" id="UP001268864">
    <property type="component" value="Unassembled WGS sequence"/>
</dbReference>
<feature type="compositionally biased region" description="Acidic residues" evidence="3">
    <location>
        <begin position="233"/>
        <end position="242"/>
    </location>
</feature>
<dbReference type="PANTHER" id="PTHR43693">
    <property type="entry name" value="PROTEIN PHOSPHATASE CHEZ"/>
    <property type="match status" value="1"/>
</dbReference>
<evidence type="ECO:0000256" key="3">
    <source>
        <dbReference type="SAM" id="MobiDB-lite"/>
    </source>
</evidence>
<evidence type="ECO:0000256" key="2">
    <source>
        <dbReference type="ARBA" id="ARBA00022801"/>
    </source>
</evidence>
<feature type="region of interest" description="Disordered" evidence="3">
    <location>
        <begin position="220"/>
        <end position="242"/>
    </location>
</feature>
<feature type="domain" description="CheC-like protein" evidence="4">
    <location>
        <begin position="104"/>
        <end position="138"/>
    </location>
</feature>
<keyword evidence="1" id="KW-0145">Chemotaxis</keyword>
<sequence length="242" mass="25795">MPLLIDVRKLSLITDLVQDGTEQVADSLGSLAGVDAGVDVKSLSFVQPGDIPTEMGTGEIHSARIRLTEPPYGVFLMTFSTETAAEIARLMTGTAVDGEFTQLQESALQEMCNILTSGFIDGIANTLETTINMETPTVEADDASAIADAALSHVRRDSLTIVLDSLVDISESDVAFSLRIFLIPDPGSFVHLIDQLDRDVETGEPTSVGATDVEELDMDADVQVFDGDVPTDGGDDADTREE</sequence>
<accession>A0ABU2FR72</accession>
<evidence type="ECO:0000259" key="4">
    <source>
        <dbReference type="Pfam" id="PF04509"/>
    </source>
</evidence>
<evidence type="ECO:0000313" key="6">
    <source>
        <dbReference type="Proteomes" id="UP001268864"/>
    </source>
</evidence>
<name>A0ABU2FR72_9EURY</name>
<evidence type="ECO:0000313" key="5">
    <source>
        <dbReference type="EMBL" id="MDS0283265.1"/>
    </source>
</evidence>
<dbReference type="Pfam" id="PF04509">
    <property type="entry name" value="CheC"/>
    <property type="match status" value="1"/>
</dbReference>
<reference evidence="5 6" key="1">
    <citation type="submission" date="2022-06" db="EMBL/GenBank/DDBJ databases">
        <title>Halomicroarcula sp. a new haloarchaeum isolate from saline soil.</title>
        <authorList>
            <person name="Strakova D."/>
            <person name="Galisteo C."/>
            <person name="Sanchez-Porro C."/>
            <person name="Ventosa A."/>
        </authorList>
    </citation>
    <scope>NUCLEOTIDE SEQUENCE [LARGE SCALE GENOMIC DNA]</scope>
    <source>
        <strain evidence="5 6">S3CR25-11</strain>
    </source>
</reference>
<organism evidence="5 6">
    <name type="scientific">Haloarcula onubensis</name>
    <dbReference type="NCBI Taxonomy" id="2950539"/>
    <lineage>
        <taxon>Archaea</taxon>
        <taxon>Methanobacteriati</taxon>
        <taxon>Methanobacteriota</taxon>
        <taxon>Stenosarchaea group</taxon>
        <taxon>Halobacteria</taxon>
        <taxon>Halobacteriales</taxon>
        <taxon>Haloarculaceae</taxon>
        <taxon>Haloarcula</taxon>
    </lineage>
</organism>
<dbReference type="RefSeq" id="WP_310901097.1">
    <property type="nucleotide sequence ID" value="NZ_JAMQOS010000004.1"/>
</dbReference>
<dbReference type="EMBL" id="JAMQOS010000004">
    <property type="protein sequence ID" value="MDS0283265.1"/>
    <property type="molecule type" value="Genomic_DNA"/>
</dbReference>
<proteinExistence type="predicted"/>
<dbReference type="InterPro" id="IPR007597">
    <property type="entry name" value="CheC"/>
</dbReference>
<dbReference type="InterPro" id="IPR050992">
    <property type="entry name" value="CheZ_family_phosphatases"/>
</dbReference>
<keyword evidence="6" id="KW-1185">Reference proteome</keyword>
<dbReference type="CDD" id="cd17911">
    <property type="entry name" value="CheC_ClassIII"/>
    <property type="match status" value="1"/>
</dbReference>